<evidence type="ECO:0000256" key="11">
    <source>
        <dbReference type="ARBA" id="ARBA00022989"/>
    </source>
</evidence>
<comment type="subcellular location">
    <subcellularLocation>
        <location evidence="2">Golgi apparatus membrane</location>
        <topology evidence="2">Single-pass type II membrane protein</topology>
    </subcellularLocation>
</comment>
<dbReference type="GO" id="GO:0035269">
    <property type="term" value="P:protein O-linked glycosylation via mannose"/>
    <property type="evidence" value="ECO:0007669"/>
    <property type="project" value="TreeGrafter"/>
</dbReference>
<dbReference type="UniPathway" id="UPA00378"/>
<keyword evidence="7" id="KW-0808">Transferase</keyword>
<evidence type="ECO:0000256" key="16">
    <source>
        <dbReference type="ARBA" id="ARBA00030723"/>
    </source>
</evidence>
<evidence type="ECO:0000256" key="18">
    <source>
        <dbReference type="ARBA" id="ARBA00032181"/>
    </source>
</evidence>
<evidence type="ECO:0000256" key="1">
    <source>
        <dbReference type="ARBA" id="ARBA00001936"/>
    </source>
</evidence>
<evidence type="ECO:0000256" key="20">
    <source>
        <dbReference type="ARBA" id="ARBA00047852"/>
    </source>
</evidence>
<evidence type="ECO:0000256" key="19">
    <source>
        <dbReference type="ARBA" id="ARBA00033291"/>
    </source>
</evidence>
<evidence type="ECO:0000313" key="23">
    <source>
        <dbReference type="Proteomes" id="UP000324832"/>
    </source>
</evidence>
<reference evidence="22 23" key="1">
    <citation type="submission" date="2017-07" db="EMBL/GenBank/DDBJ databases">
        <authorList>
            <person name="Talla V."/>
            <person name="Backstrom N."/>
        </authorList>
    </citation>
    <scope>NUCLEOTIDE SEQUENCE [LARGE SCALE GENOMIC DNA]</scope>
</reference>
<dbReference type="InterPro" id="IPR043189">
    <property type="entry name" value="B4GAT1"/>
</dbReference>
<dbReference type="Proteomes" id="UP000324832">
    <property type="component" value="Unassembled WGS sequence"/>
</dbReference>
<comment type="cofactor">
    <cofactor evidence="1">
        <name>Mn(2+)</name>
        <dbReference type="ChEBI" id="CHEBI:29035"/>
    </cofactor>
</comment>
<evidence type="ECO:0000256" key="4">
    <source>
        <dbReference type="ARBA" id="ARBA00008539"/>
    </source>
</evidence>
<keyword evidence="23" id="KW-1185">Reference proteome</keyword>
<evidence type="ECO:0000256" key="10">
    <source>
        <dbReference type="ARBA" id="ARBA00022968"/>
    </source>
</evidence>
<comment type="pathway">
    <text evidence="3">Protein modification; protein glycosylation.</text>
</comment>
<keyword evidence="11 21" id="KW-1133">Transmembrane helix</keyword>
<evidence type="ECO:0000256" key="17">
    <source>
        <dbReference type="ARBA" id="ARBA00032175"/>
    </source>
</evidence>
<evidence type="ECO:0000256" key="13">
    <source>
        <dbReference type="ARBA" id="ARBA00023136"/>
    </source>
</evidence>
<comment type="catalytic activity">
    <reaction evidence="20">
        <text>3-O-[beta-D-Xyl-(1-&gt;4)-Rib-ol-P-Rib-ol-P-3-beta-D-GalNAc-(1-&gt;3)-beta-D-GlcNAc-(1-&gt;4)-(O-6-P-alpha-D-Man)]-Thr-[protein] + UDP-alpha-D-glucuronate = 3-O-[beta-D-GlcA-(1-&gt;3)-beta-D-Xyl-(1-&gt;4)-Rib-ol-P-Rib-ol-P-3-beta-D-GalNAc-(1-&gt;3)-beta-D-GlcNAc-(1-&gt;4)-(O-6-P-alpha-D-Man)]-Thr-[protein] + UDP + H(+)</text>
        <dbReference type="Rhea" id="RHEA:46860"/>
        <dbReference type="Rhea" id="RHEA-COMP:15023"/>
        <dbReference type="Rhea" id="RHEA-COMP:17482"/>
        <dbReference type="ChEBI" id="CHEBI:15378"/>
        <dbReference type="ChEBI" id="CHEBI:58052"/>
        <dbReference type="ChEBI" id="CHEBI:58223"/>
        <dbReference type="ChEBI" id="CHEBI:142405"/>
        <dbReference type="ChEBI" id="CHEBI:177336"/>
    </reaction>
</comment>
<keyword evidence="9" id="KW-0479">Metal-binding</keyword>
<evidence type="ECO:0000256" key="3">
    <source>
        <dbReference type="ARBA" id="ARBA00004922"/>
    </source>
</evidence>
<evidence type="ECO:0000256" key="6">
    <source>
        <dbReference type="ARBA" id="ARBA00022676"/>
    </source>
</evidence>
<keyword evidence="15" id="KW-0464">Manganese</keyword>
<dbReference type="EMBL" id="FZQP02000981">
    <property type="protein sequence ID" value="VVC91118.1"/>
    <property type="molecule type" value="Genomic_DNA"/>
</dbReference>
<dbReference type="PANTHER" id="PTHR46420:SF1">
    <property type="entry name" value="BETA-1,4-GLUCURONYLTRANSFERASE 1"/>
    <property type="match status" value="1"/>
</dbReference>
<dbReference type="PANTHER" id="PTHR46420">
    <property type="entry name" value="BETA-1,4-GLUCURONYLTRANSFERASE 1"/>
    <property type="match status" value="1"/>
</dbReference>
<dbReference type="GO" id="GO:0015020">
    <property type="term" value="F:glucuronosyltransferase activity"/>
    <property type="evidence" value="ECO:0007669"/>
    <property type="project" value="InterPro"/>
</dbReference>
<keyword evidence="6" id="KW-0328">Glycosyltransferase</keyword>
<gene>
    <name evidence="22" type="ORF">LSINAPIS_LOCUS3873</name>
</gene>
<evidence type="ECO:0000256" key="5">
    <source>
        <dbReference type="ARBA" id="ARBA00017962"/>
    </source>
</evidence>
<keyword evidence="13 21" id="KW-0472">Membrane</keyword>
<evidence type="ECO:0000256" key="15">
    <source>
        <dbReference type="ARBA" id="ARBA00023211"/>
    </source>
</evidence>
<protein>
    <recommendedName>
        <fullName evidence="5">Beta-1,4-glucuronyltransferase 1</fullName>
    </recommendedName>
    <alternativeName>
        <fullName evidence="16">I-beta-1,3-N-acetylglucosaminyltransferase</fullName>
    </alternativeName>
    <alternativeName>
        <fullName evidence="19">N-acetyllactosaminide beta-1,3-N-acetylglucosaminyltransferase</fullName>
    </alternativeName>
    <alternativeName>
        <fullName evidence="17">Poly-N-acetyllactosamine extension enzyme</fullName>
    </alternativeName>
    <alternativeName>
        <fullName evidence="18">UDP-GlcNAc:betaGal beta-1,3-N-acetylglucosaminyltransferase 1</fullName>
    </alternativeName>
</protein>
<feature type="transmembrane region" description="Helical" evidence="21">
    <location>
        <begin position="20"/>
        <end position="45"/>
    </location>
</feature>
<sequence>MFIFSLEFFDVLLLGNFGDNMVYEMFLVGYQFQVLSPIFTIHWGLQLRRNRPLWREKQNAKNRKHFETFKRELFARYRRDPLHLLRKNVQAKKT</sequence>
<dbReference type="Pfam" id="PF13896">
    <property type="entry name" value="Glyco_transf_49"/>
    <property type="match status" value="1"/>
</dbReference>
<dbReference type="GO" id="GO:0046872">
    <property type="term" value="F:metal ion binding"/>
    <property type="evidence" value="ECO:0007669"/>
    <property type="project" value="UniProtKB-KW"/>
</dbReference>
<dbReference type="AlphaFoldDB" id="A0A5E4Q0T9"/>
<accession>A0A5E4Q0T9</accession>
<organism evidence="22 23">
    <name type="scientific">Leptidea sinapis</name>
    <dbReference type="NCBI Taxonomy" id="189913"/>
    <lineage>
        <taxon>Eukaryota</taxon>
        <taxon>Metazoa</taxon>
        <taxon>Ecdysozoa</taxon>
        <taxon>Arthropoda</taxon>
        <taxon>Hexapoda</taxon>
        <taxon>Insecta</taxon>
        <taxon>Pterygota</taxon>
        <taxon>Neoptera</taxon>
        <taxon>Endopterygota</taxon>
        <taxon>Lepidoptera</taxon>
        <taxon>Glossata</taxon>
        <taxon>Ditrysia</taxon>
        <taxon>Papilionoidea</taxon>
        <taxon>Pieridae</taxon>
        <taxon>Dismorphiinae</taxon>
        <taxon>Leptidea</taxon>
    </lineage>
</organism>
<name>A0A5E4Q0T9_9NEOP</name>
<evidence type="ECO:0000256" key="8">
    <source>
        <dbReference type="ARBA" id="ARBA00022692"/>
    </source>
</evidence>
<comment type="similarity">
    <text evidence="4">Belongs to the glycosyltransferase 49 family.</text>
</comment>
<evidence type="ECO:0000256" key="2">
    <source>
        <dbReference type="ARBA" id="ARBA00004323"/>
    </source>
</evidence>
<evidence type="ECO:0000256" key="9">
    <source>
        <dbReference type="ARBA" id="ARBA00022723"/>
    </source>
</evidence>
<keyword evidence="8 21" id="KW-0812">Transmembrane</keyword>
<evidence type="ECO:0000313" key="22">
    <source>
        <dbReference type="EMBL" id="VVC91118.1"/>
    </source>
</evidence>
<evidence type="ECO:0000256" key="14">
    <source>
        <dbReference type="ARBA" id="ARBA00023180"/>
    </source>
</evidence>
<keyword evidence="12" id="KW-0333">Golgi apparatus</keyword>
<evidence type="ECO:0000256" key="7">
    <source>
        <dbReference type="ARBA" id="ARBA00022679"/>
    </source>
</evidence>
<dbReference type="GO" id="GO:0000139">
    <property type="term" value="C:Golgi membrane"/>
    <property type="evidence" value="ECO:0007669"/>
    <property type="project" value="UniProtKB-SubCell"/>
</dbReference>
<proteinExistence type="inferred from homology"/>
<evidence type="ECO:0000256" key="21">
    <source>
        <dbReference type="SAM" id="Phobius"/>
    </source>
</evidence>
<keyword evidence="10" id="KW-0735">Signal-anchor</keyword>
<keyword evidence="14" id="KW-0325">Glycoprotein</keyword>
<evidence type="ECO:0000256" key="12">
    <source>
        <dbReference type="ARBA" id="ARBA00023034"/>
    </source>
</evidence>